<organism evidence="2 3">
    <name type="scientific">Temnothorax curvispinosus</name>
    <dbReference type="NCBI Taxonomy" id="300111"/>
    <lineage>
        <taxon>Eukaryota</taxon>
        <taxon>Metazoa</taxon>
        <taxon>Ecdysozoa</taxon>
        <taxon>Arthropoda</taxon>
        <taxon>Hexapoda</taxon>
        <taxon>Insecta</taxon>
        <taxon>Pterygota</taxon>
        <taxon>Neoptera</taxon>
        <taxon>Endopterygota</taxon>
        <taxon>Hymenoptera</taxon>
        <taxon>Apocrita</taxon>
        <taxon>Aculeata</taxon>
        <taxon>Formicoidea</taxon>
        <taxon>Formicidae</taxon>
        <taxon>Myrmicinae</taxon>
        <taxon>Temnothorax</taxon>
    </lineage>
</organism>
<dbReference type="CDD" id="cd01650">
    <property type="entry name" value="RT_nLTR_like"/>
    <property type="match status" value="1"/>
</dbReference>
<dbReference type="InterPro" id="IPR000477">
    <property type="entry name" value="RT_dom"/>
</dbReference>
<dbReference type="GO" id="GO:0071897">
    <property type="term" value="P:DNA biosynthetic process"/>
    <property type="evidence" value="ECO:0007669"/>
    <property type="project" value="UniProtKB-ARBA"/>
</dbReference>
<dbReference type="SUPFAM" id="SSF56672">
    <property type="entry name" value="DNA/RNA polymerases"/>
    <property type="match status" value="1"/>
</dbReference>
<proteinExistence type="predicted"/>
<dbReference type="PANTHER" id="PTHR33332">
    <property type="entry name" value="REVERSE TRANSCRIPTASE DOMAIN-CONTAINING PROTEIN"/>
    <property type="match status" value="1"/>
</dbReference>
<protein>
    <submittedName>
        <fullName evidence="3">Uncharacterized protein LOC112467653</fullName>
    </submittedName>
</protein>
<evidence type="ECO:0000313" key="3">
    <source>
        <dbReference type="RefSeq" id="XP_024892122.1"/>
    </source>
</evidence>
<dbReference type="InterPro" id="IPR043502">
    <property type="entry name" value="DNA/RNA_pol_sf"/>
</dbReference>
<dbReference type="PROSITE" id="PS50878">
    <property type="entry name" value="RT_POL"/>
    <property type="match status" value="1"/>
</dbReference>
<name>A0A6J1RBK3_9HYME</name>
<gene>
    <name evidence="3" type="primary">LOC112467653</name>
</gene>
<accession>A0A6J1RBK3</accession>
<dbReference type="AlphaFoldDB" id="A0A6J1RBK3"/>
<dbReference type="Gene3D" id="3.60.10.10">
    <property type="entry name" value="Endonuclease/exonuclease/phosphatase"/>
    <property type="match status" value="1"/>
</dbReference>
<reference evidence="3" key="1">
    <citation type="submission" date="2025-08" db="UniProtKB">
        <authorList>
            <consortium name="RefSeq"/>
        </authorList>
    </citation>
    <scope>IDENTIFICATION</scope>
    <source>
        <tissue evidence="3">Whole body</tissue>
    </source>
</reference>
<dbReference type="SUPFAM" id="SSF56219">
    <property type="entry name" value="DNase I-like"/>
    <property type="match status" value="1"/>
</dbReference>
<evidence type="ECO:0000259" key="1">
    <source>
        <dbReference type="PROSITE" id="PS50878"/>
    </source>
</evidence>
<dbReference type="Pfam" id="PF00078">
    <property type="entry name" value="RVT_1"/>
    <property type="match status" value="1"/>
</dbReference>
<dbReference type="RefSeq" id="XP_024892122.1">
    <property type="nucleotide sequence ID" value="XM_025036354.1"/>
</dbReference>
<feature type="domain" description="Reverse transcriptase" evidence="1">
    <location>
        <begin position="423"/>
        <end position="694"/>
    </location>
</feature>
<dbReference type="InterPro" id="IPR036691">
    <property type="entry name" value="Endo/exonu/phosph_ase_sf"/>
</dbReference>
<dbReference type="GeneID" id="112467653"/>
<sequence>MGGGVACYIHHSLKARLIATSAATHINAPEFLMIEIRLPCNETVLFASVYRRPKGFLLHDFAQALTNVSHLYKNIIIGGDLNCNLLTNSFEANFLRDLMSGLSMSIIQSDATYHTATSDSWLDVLAVDDCEKVLRFYKSECPFIAGHDLIELSLSLGTKLVAERTMLRRCYRAIDADEFLDHLQSLIESPEVLACVSAASDCGNVRCDQSSASLVDRFCSVLSETVLNTLDVVAPERVFIINKPPVRWLTSDLKSRIRIRNQVYKRAKRSNSILGYFLYRQFCNQLNLDIKRAKSEFQFNSLKTITDPAKLWRELARLGLVKSSSVSPLHYFTPSQLNAHYVSVSDAHSPCLYEDFISAIARVTCPSERPEFAFSAITPLTIFQLISARPLHSYAAGVNGIPLYILRLAWPVISSCLTALFNYSLEQSSFPSQWKRALIRPLSKTRIPSSPSDTRPIANLPELSKILERIVASQIADYLTKLNLINTRQSAFRPYHNTQSALLRVCDDIKKAIDSGLVTIMILFDFSKAFDTVPHLRLLIKLKELGFSDPTLIWLFSYLTGRSQAVADDEGNLSSWLITLCGVPQGSVLGPPLFTLYINDIGTVLIYSDYMIFADDVQIYRSCALSNLLHNLNLISKDANAIFDYANVNGLKLNPAKSKVIIFGSGININNIDLNALPPIIVNHTPLPYVSEVRNLGVCFESNLSWNKHVSHVSQRVHHALYKLKFSKNSLSTELRIKLVTSLVLPHLDYCCLVYHGLSKELNLKLQRLVNCCIRFIFNLRKDEHITQYRRRLGWLSVENRRLYFLGCQMYRIIYMGSPAYLSELFTPLSPSLRRSTRIANCSSQTFHIPAFRTEIYRNSFLISAIYFWHSLPDNITSATTIAAFKNLLRSYLLSSEFSD</sequence>
<evidence type="ECO:0000313" key="2">
    <source>
        <dbReference type="Proteomes" id="UP000504618"/>
    </source>
</evidence>
<dbReference type="OrthoDB" id="7699805at2759"/>
<dbReference type="Proteomes" id="UP000504618">
    <property type="component" value="Unplaced"/>
</dbReference>
<keyword evidence="2" id="KW-1185">Reference proteome</keyword>